<dbReference type="InterPro" id="IPR001128">
    <property type="entry name" value="Cyt_P450"/>
</dbReference>
<evidence type="ECO:0000256" key="11">
    <source>
        <dbReference type="PIRSR" id="PIRSR602401-1"/>
    </source>
</evidence>
<organism evidence="13 14">
    <name type="scientific">Saponaria officinalis</name>
    <name type="common">Common soapwort</name>
    <name type="synonym">Lychnis saponaria</name>
    <dbReference type="NCBI Taxonomy" id="3572"/>
    <lineage>
        <taxon>Eukaryota</taxon>
        <taxon>Viridiplantae</taxon>
        <taxon>Streptophyta</taxon>
        <taxon>Embryophyta</taxon>
        <taxon>Tracheophyta</taxon>
        <taxon>Spermatophyta</taxon>
        <taxon>Magnoliopsida</taxon>
        <taxon>eudicotyledons</taxon>
        <taxon>Gunneridae</taxon>
        <taxon>Pentapetalae</taxon>
        <taxon>Caryophyllales</taxon>
        <taxon>Caryophyllaceae</taxon>
        <taxon>Caryophylleae</taxon>
        <taxon>Saponaria</taxon>
    </lineage>
</organism>
<name>A0AAW1HDS0_SAPOF</name>
<dbReference type="GO" id="GO:0016705">
    <property type="term" value="F:oxidoreductase activity, acting on paired donors, with incorporation or reduction of molecular oxygen"/>
    <property type="evidence" value="ECO:0007669"/>
    <property type="project" value="InterPro"/>
</dbReference>
<dbReference type="EMBL" id="JBDFQZ010000012">
    <property type="protein sequence ID" value="KAK9674241.1"/>
    <property type="molecule type" value="Genomic_DNA"/>
</dbReference>
<dbReference type="InterPro" id="IPR050665">
    <property type="entry name" value="Cytochrome_P450_Monooxygen"/>
</dbReference>
<dbReference type="SUPFAM" id="SSF48264">
    <property type="entry name" value="Cytochrome P450"/>
    <property type="match status" value="1"/>
</dbReference>
<evidence type="ECO:0000256" key="9">
    <source>
        <dbReference type="ARBA" id="ARBA00023033"/>
    </source>
</evidence>
<keyword evidence="5 11" id="KW-0479">Metal-binding</keyword>
<dbReference type="AlphaFoldDB" id="A0AAW1HDS0"/>
<feature type="transmembrane region" description="Helical" evidence="12">
    <location>
        <begin position="6"/>
        <end position="28"/>
    </location>
</feature>
<comment type="caution">
    <text evidence="13">The sequence shown here is derived from an EMBL/GenBank/DDBJ whole genome shotgun (WGS) entry which is preliminary data.</text>
</comment>
<keyword evidence="3 11" id="KW-0349">Heme</keyword>
<evidence type="ECO:0000256" key="5">
    <source>
        <dbReference type="ARBA" id="ARBA00022723"/>
    </source>
</evidence>
<evidence type="ECO:0000256" key="8">
    <source>
        <dbReference type="ARBA" id="ARBA00023004"/>
    </source>
</evidence>
<evidence type="ECO:0000256" key="6">
    <source>
        <dbReference type="ARBA" id="ARBA00022989"/>
    </source>
</evidence>
<evidence type="ECO:0000256" key="12">
    <source>
        <dbReference type="SAM" id="Phobius"/>
    </source>
</evidence>
<evidence type="ECO:0000256" key="3">
    <source>
        <dbReference type="ARBA" id="ARBA00022617"/>
    </source>
</evidence>
<dbReference type="Gene3D" id="1.10.630.10">
    <property type="entry name" value="Cytochrome P450"/>
    <property type="match status" value="1"/>
</dbReference>
<keyword evidence="14" id="KW-1185">Reference proteome</keyword>
<comment type="similarity">
    <text evidence="2">Belongs to the cytochrome P450 family.</text>
</comment>
<evidence type="ECO:0000256" key="10">
    <source>
        <dbReference type="ARBA" id="ARBA00023136"/>
    </source>
</evidence>
<accession>A0AAW1HDS0</accession>
<dbReference type="FunFam" id="1.10.630.10:FF:000029">
    <property type="entry name" value="Cytochrome P450 734A1"/>
    <property type="match status" value="1"/>
</dbReference>
<dbReference type="GO" id="GO:0020037">
    <property type="term" value="F:heme binding"/>
    <property type="evidence" value="ECO:0007669"/>
    <property type="project" value="InterPro"/>
</dbReference>
<comment type="subcellular location">
    <subcellularLocation>
        <location evidence="1">Membrane</location>
    </subcellularLocation>
</comment>
<keyword evidence="4 12" id="KW-0812">Transmembrane</keyword>
<evidence type="ECO:0000313" key="13">
    <source>
        <dbReference type="EMBL" id="KAK9674241.1"/>
    </source>
</evidence>
<sequence length="521" mass="59918">MMKPYYVTYYAIIITCGALIITWAWKLLKWAWLKPKKHEKKLREQGLNGNSYKPLYGDFKLMSKMRNEAKLKPINFTNDYITRVNPFLHQHFANHGVNSFTWLGPIPMINITQPELIREAFTRINDFQKGRLNPLLQLLARGLISLEGDKWATHRKIINPAFHSEKLKLMVPAFRASVTELIEKWENLMSENGSCELDVWPYMITLSADVISRAAFGSSFEEGRRIFELLKEQTQIVIRLFQSIYIPGWKYVPTKTNKRMKELDTEIQSLLKGIIDKRKKDMDAGKKAKDDLLGILMESNLKETEIHGRKKGLTMSFQEIIDECKLFYFAGQETTSVLLVWTLILLSKHQDWQTKARDEVLGMFGKNLPDIDGVNHLKTVTMILNEVLRLYPPVLSVVRRVYDHDTTLGHLTVPEGALVSMSIYQVHHDPKLWGDDVNEFKPDRFSEGILKATNGNLSFFPFIGGPRICIGQNFALVEAKIAIAMLLQRFSLELSPSYTHAPTISLTLQPQFGAHLIVRRL</sequence>
<dbReference type="PANTHER" id="PTHR24282:SF255">
    <property type="entry name" value="CYTOCHROME P450 72A11-RELATED"/>
    <property type="match status" value="1"/>
</dbReference>
<keyword evidence="9" id="KW-0503">Monooxygenase</keyword>
<keyword evidence="7" id="KW-0560">Oxidoreductase</keyword>
<proteinExistence type="inferred from homology"/>
<comment type="cofactor">
    <cofactor evidence="11">
        <name>heme</name>
        <dbReference type="ChEBI" id="CHEBI:30413"/>
    </cofactor>
</comment>
<dbReference type="GO" id="GO:0005506">
    <property type="term" value="F:iron ion binding"/>
    <property type="evidence" value="ECO:0007669"/>
    <property type="project" value="InterPro"/>
</dbReference>
<feature type="binding site" description="axial binding residue" evidence="11">
    <location>
        <position position="469"/>
    </location>
    <ligand>
        <name>heme</name>
        <dbReference type="ChEBI" id="CHEBI:30413"/>
    </ligand>
    <ligandPart>
        <name>Fe</name>
        <dbReference type="ChEBI" id="CHEBI:18248"/>
    </ligandPart>
</feature>
<evidence type="ECO:0000313" key="14">
    <source>
        <dbReference type="Proteomes" id="UP001443914"/>
    </source>
</evidence>
<dbReference type="GO" id="GO:0004497">
    <property type="term" value="F:monooxygenase activity"/>
    <property type="evidence" value="ECO:0007669"/>
    <property type="project" value="UniProtKB-KW"/>
</dbReference>
<evidence type="ECO:0000256" key="4">
    <source>
        <dbReference type="ARBA" id="ARBA00022692"/>
    </source>
</evidence>
<dbReference type="Proteomes" id="UP001443914">
    <property type="component" value="Unassembled WGS sequence"/>
</dbReference>
<evidence type="ECO:0000256" key="1">
    <source>
        <dbReference type="ARBA" id="ARBA00004370"/>
    </source>
</evidence>
<dbReference type="GO" id="GO:0016020">
    <property type="term" value="C:membrane"/>
    <property type="evidence" value="ECO:0007669"/>
    <property type="project" value="UniProtKB-SubCell"/>
</dbReference>
<dbReference type="InterPro" id="IPR036396">
    <property type="entry name" value="Cyt_P450_sf"/>
</dbReference>
<evidence type="ECO:0000256" key="2">
    <source>
        <dbReference type="ARBA" id="ARBA00010617"/>
    </source>
</evidence>
<evidence type="ECO:0000256" key="7">
    <source>
        <dbReference type="ARBA" id="ARBA00023002"/>
    </source>
</evidence>
<protein>
    <recommendedName>
        <fullName evidence="15">Cytochrome P450</fullName>
    </recommendedName>
</protein>
<dbReference type="PANTHER" id="PTHR24282">
    <property type="entry name" value="CYTOCHROME P450 FAMILY MEMBER"/>
    <property type="match status" value="1"/>
</dbReference>
<keyword evidence="6 12" id="KW-1133">Transmembrane helix</keyword>
<evidence type="ECO:0008006" key="15">
    <source>
        <dbReference type="Google" id="ProtNLM"/>
    </source>
</evidence>
<dbReference type="InterPro" id="IPR002401">
    <property type="entry name" value="Cyt_P450_E_grp-I"/>
</dbReference>
<dbReference type="PRINTS" id="PR00385">
    <property type="entry name" value="P450"/>
</dbReference>
<keyword evidence="8 11" id="KW-0408">Iron</keyword>
<reference evidence="13" key="1">
    <citation type="submission" date="2024-03" db="EMBL/GenBank/DDBJ databases">
        <title>WGS assembly of Saponaria officinalis var. Norfolk2.</title>
        <authorList>
            <person name="Jenkins J."/>
            <person name="Shu S."/>
            <person name="Grimwood J."/>
            <person name="Barry K."/>
            <person name="Goodstein D."/>
            <person name="Schmutz J."/>
            <person name="Leebens-Mack J."/>
            <person name="Osbourn A."/>
        </authorList>
    </citation>
    <scope>NUCLEOTIDE SEQUENCE [LARGE SCALE GENOMIC DNA]</scope>
    <source>
        <strain evidence="13">JIC</strain>
    </source>
</reference>
<dbReference type="Pfam" id="PF00067">
    <property type="entry name" value="p450"/>
    <property type="match status" value="1"/>
</dbReference>
<keyword evidence="10 12" id="KW-0472">Membrane</keyword>
<gene>
    <name evidence="13" type="ORF">RND81_12G220200</name>
</gene>
<dbReference type="PRINTS" id="PR00463">
    <property type="entry name" value="EP450I"/>
</dbReference>